<comment type="caution">
    <text evidence="1">The sequence shown here is derived from an EMBL/GenBank/DDBJ whole genome shotgun (WGS) entry which is preliminary data.</text>
</comment>
<evidence type="ECO:0000313" key="1">
    <source>
        <dbReference type="EMBL" id="KAK2165218.1"/>
    </source>
</evidence>
<reference evidence="1" key="1">
    <citation type="journal article" date="2023" name="Mol. Biol. Evol.">
        <title>Third-Generation Sequencing Reveals the Adaptive Role of the Epigenome in Three Deep-Sea Polychaetes.</title>
        <authorList>
            <person name="Perez M."/>
            <person name="Aroh O."/>
            <person name="Sun Y."/>
            <person name="Lan Y."/>
            <person name="Juniper S.K."/>
            <person name="Young C.R."/>
            <person name="Angers B."/>
            <person name="Qian P.Y."/>
        </authorList>
    </citation>
    <scope>NUCLEOTIDE SEQUENCE</scope>
    <source>
        <strain evidence="1">P08H-3</strain>
    </source>
</reference>
<keyword evidence="2" id="KW-1185">Reference proteome</keyword>
<organism evidence="1 2">
    <name type="scientific">Paralvinella palmiformis</name>
    <dbReference type="NCBI Taxonomy" id="53620"/>
    <lineage>
        <taxon>Eukaryota</taxon>
        <taxon>Metazoa</taxon>
        <taxon>Spiralia</taxon>
        <taxon>Lophotrochozoa</taxon>
        <taxon>Annelida</taxon>
        <taxon>Polychaeta</taxon>
        <taxon>Sedentaria</taxon>
        <taxon>Canalipalpata</taxon>
        <taxon>Terebellida</taxon>
        <taxon>Terebelliformia</taxon>
        <taxon>Alvinellidae</taxon>
        <taxon>Paralvinella</taxon>
    </lineage>
</organism>
<dbReference type="InterPro" id="IPR016024">
    <property type="entry name" value="ARM-type_fold"/>
</dbReference>
<dbReference type="EMBL" id="JAODUP010000053">
    <property type="protein sequence ID" value="KAK2165218.1"/>
    <property type="molecule type" value="Genomic_DNA"/>
</dbReference>
<dbReference type="Gene3D" id="1.25.10.10">
    <property type="entry name" value="Leucine-rich Repeat Variant"/>
    <property type="match status" value="1"/>
</dbReference>
<dbReference type="AlphaFoldDB" id="A0AAD9NE38"/>
<evidence type="ECO:0000313" key="2">
    <source>
        <dbReference type="Proteomes" id="UP001208570"/>
    </source>
</evidence>
<dbReference type="PANTHER" id="PTHR16356">
    <property type="entry name" value="TRANSMEMBRANE AND COILED-COIL DOMAIN-CONTAINING PROTEIN 6 TMCO6"/>
    <property type="match status" value="1"/>
</dbReference>
<dbReference type="SUPFAM" id="SSF48371">
    <property type="entry name" value="ARM repeat"/>
    <property type="match status" value="1"/>
</dbReference>
<dbReference type="Proteomes" id="UP001208570">
    <property type="component" value="Unassembled WGS sequence"/>
</dbReference>
<evidence type="ECO:0008006" key="3">
    <source>
        <dbReference type="Google" id="ProtNLM"/>
    </source>
</evidence>
<protein>
    <recommendedName>
        <fullName evidence="3">Armadillo repeat-containing protein 8</fullName>
    </recommendedName>
</protein>
<sequence>MAAPYLVTYLGGDNPQLQVSAAVVNVFTEDLLPALERHLIPKEENWSLLLEIAWLLFYLTTKSEYLVHIRETQIPEKTALCFINIARTGIHRSEIITPLVRSLGNICCMTDLTSRVLQHDKTLTQISLLISDAPDVHVRKESMWLLTNIAASSAFCGAIMTSGLLRIIVYSLASTTDIKIQACLCLCNLLSHSKEYCHLACQEGVLQSLVPLISHPDVHVTMTALWLTELLITTSEYLSTFDQSHGKEALEKVIKQELTDTCQNDVTTLKQVSAMAQDLMRQYYQC</sequence>
<name>A0AAD9NE38_9ANNE</name>
<dbReference type="InterPro" id="IPR011989">
    <property type="entry name" value="ARM-like"/>
</dbReference>
<proteinExistence type="predicted"/>
<accession>A0AAD9NE38</accession>
<gene>
    <name evidence="1" type="ORF">LSH36_53g04042</name>
</gene>
<dbReference type="PANTHER" id="PTHR16356:SF1">
    <property type="entry name" value="TRANSMEMBRANE AND COILED-COIL DOMAIN-CONTAINING PROTEIN 6"/>
    <property type="match status" value="1"/>
</dbReference>